<accession>A0ACC0LGP3</accession>
<comment type="caution">
    <text evidence="1">The sequence shown here is derived from an EMBL/GenBank/DDBJ whole genome shotgun (WGS) entry which is preliminary data.</text>
</comment>
<proteinExistence type="predicted"/>
<evidence type="ECO:0000313" key="2">
    <source>
        <dbReference type="Proteomes" id="UP001062846"/>
    </source>
</evidence>
<organism evidence="1 2">
    <name type="scientific">Rhododendron molle</name>
    <name type="common">Chinese azalea</name>
    <name type="synonym">Azalea mollis</name>
    <dbReference type="NCBI Taxonomy" id="49168"/>
    <lineage>
        <taxon>Eukaryota</taxon>
        <taxon>Viridiplantae</taxon>
        <taxon>Streptophyta</taxon>
        <taxon>Embryophyta</taxon>
        <taxon>Tracheophyta</taxon>
        <taxon>Spermatophyta</taxon>
        <taxon>Magnoliopsida</taxon>
        <taxon>eudicotyledons</taxon>
        <taxon>Gunneridae</taxon>
        <taxon>Pentapetalae</taxon>
        <taxon>asterids</taxon>
        <taxon>Ericales</taxon>
        <taxon>Ericaceae</taxon>
        <taxon>Ericoideae</taxon>
        <taxon>Rhodoreae</taxon>
        <taxon>Rhododendron</taxon>
    </lineage>
</organism>
<reference evidence="1" key="1">
    <citation type="submission" date="2022-02" db="EMBL/GenBank/DDBJ databases">
        <title>Plant Genome Project.</title>
        <authorList>
            <person name="Zhang R.-G."/>
        </authorList>
    </citation>
    <scope>NUCLEOTIDE SEQUENCE</scope>
    <source>
        <strain evidence="1">AT1</strain>
    </source>
</reference>
<gene>
    <name evidence="1" type="ORF">RHMOL_Rhmol12G0095300</name>
</gene>
<keyword evidence="2" id="KW-1185">Reference proteome</keyword>
<name>A0ACC0LGP3_RHOML</name>
<dbReference type="EMBL" id="CM046399">
    <property type="protein sequence ID" value="KAI8527701.1"/>
    <property type="molecule type" value="Genomic_DNA"/>
</dbReference>
<dbReference type="Proteomes" id="UP001062846">
    <property type="component" value="Chromosome 12"/>
</dbReference>
<protein>
    <submittedName>
        <fullName evidence="1">Uncharacterized protein</fullName>
    </submittedName>
</protein>
<evidence type="ECO:0000313" key="1">
    <source>
        <dbReference type="EMBL" id="KAI8527701.1"/>
    </source>
</evidence>
<sequence>MCKSAIRHHHQSMPPWSSTLRLHPIRNSSNGETATTRWSMLVVKLQLRIAAAVPLLLSSLDLNLAYLGGGGCCGGVGRRRREGALSSPERWSMLVVKLRRQTTTLILRKKTAAAKLI</sequence>